<dbReference type="InterPro" id="IPR035897">
    <property type="entry name" value="Toll_tir_struct_dom_sf"/>
</dbReference>
<dbReference type="Gene3D" id="3.40.50.10140">
    <property type="entry name" value="Toll/interleukin-1 receptor homology (TIR) domain"/>
    <property type="match status" value="1"/>
</dbReference>
<proteinExistence type="predicted"/>
<organism evidence="3 4">
    <name type="scientific">Flemingia macrophylla</name>
    <dbReference type="NCBI Taxonomy" id="520843"/>
    <lineage>
        <taxon>Eukaryota</taxon>
        <taxon>Viridiplantae</taxon>
        <taxon>Streptophyta</taxon>
        <taxon>Embryophyta</taxon>
        <taxon>Tracheophyta</taxon>
        <taxon>Spermatophyta</taxon>
        <taxon>Magnoliopsida</taxon>
        <taxon>eudicotyledons</taxon>
        <taxon>Gunneridae</taxon>
        <taxon>Pentapetalae</taxon>
        <taxon>rosids</taxon>
        <taxon>fabids</taxon>
        <taxon>Fabales</taxon>
        <taxon>Fabaceae</taxon>
        <taxon>Papilionoideae</taxon>
        <taxon>50 kb inversion clade</taxon>
        <taxon>NPAAA clade</taxon>
        <taxon>indigoferoid/millettioid clade</taxon>
        <taxon>Phaseoleae</taxon>
        <taxon>Flemingia</taxon>
    </lineage>
</organism>
<feature type="domain" description="TIR" evidence="2">
    <location>
        <begin position="18"/>
        <end position="161"/>
    </location>
</feature>
<dbReference type="SUPFAM" id="SSF52200">
    <property type="entry name" value="Toll/Interleukin receptor TIR domain"/>
    <property type="match status" value="1"/>
</dbReference>
<dbReference type="PANTHER" id="PTHR32009">
    <property type="entry name" value="TMV RESISTANCE PROTEIN N-LIKE"/>
    <property type="match status" value="1"/>
</dbReference>
<comment type="caution">
    <text evidence="3">The sequence shown here is derived from an EMBL/GenBank/DDBJ whole genome shotgun (WGS) entry which is preliminary data.</text>
</comment>
<sequence>MDEHQRLSSNSFSIVSSKKYDVFLSFRGEDTRLNFTSHLYKALNEKKIKTFMDDQLKKGDKISPALIQAIEDSHVSIIIFSKNYAFSKWCLDELSKIMECEKVQRQIVIPVFYNIDPSHVRKQNGSYEKAFAKHEGDYRCNKWRDDLIEVTNIIGCDSKNR</sequence>
<keyword evidence="4" id="KW-1185">Reference proteome</keyword>
<gene>
    <name evidence="3" type="ORF">Fmac_009406</name>
</gene>
<dbReference type="SMART" id="SM00255">
    <property type="entry name" value="TIR"/>
    <property type="match status" value="1"/>
</dbReference>
<dbReference type="InterPro" id="IPR000157">
    <property type="entry name" value="TIR_dom"/>
</dbReference>
<dbReference type="EMBL" id="JBGMDY010000003">
    <property type="protein sequence ID" value="KAL2341466.1"/>
    <property type="molecule type" value="Genomic_DNA"/>
</dbReference>
<dbReference type="Pfam" id="PF01582">
    <property type="entry name" value="TIR"/>
    <property type="match status" value="1"/>
</dbReference>
<evidence type="ECO:0000259" key="2">
    <source>
        <dbReference type="PROSITE" id="PS50104"/>
    </source>
</evidence>
<evidence type="ECO:0000313" key="4">
    <source>
        <dbReference type="Proteomes" id="UP001603857"/>
    </source>
</evidence>
<dbReference type="PROSITE" id="PS50104">
    <property type="entry name" value="TIR"/>
    <property type="match status" value="1"/>
</dbReference>
<reference evidence="3 4" key="1">
    <citation type="submission" date="2024-08" db="EMBL/GenBank/DDBJ databases">
        <title>Insights into the chromosomal genome structure of Flemingia macrophylla.</title>
        <authorList>
            <person name="Ding Y."/>
            <person name="Zhao Y."/>
            <person name="Bi W."/>
            <person name="Wu M."/>
            <person name="Zhao G."/>
            <person name="Gong Y."/>
            <person name="Li W."/>
            <person name="Zhang P."/>
        </authorList>
    </citation>
    <scope>NUCLEOTIDE SEQUENCE [LARGE SCALE GENOMIC DNA]</scope>
    <source>
        <strain evidence="3">DYQJB</strain>
        <tissue evidence="3">Leaf</tissue>
    </source>
</reference>
<dbReference type="Proteomes" id="UP001603857">
    <property type="component" value="Unassembled WGS sequence"/>
</dbReference>
<name>A0ABD1N059_9FABA</name>
<evidence type="ECO:0000256" key="1">
    <source>
        <dbReference type="ARBA" id="ARBA00023027"/>
    </source>
</evidence>
<evidence type="ECO:0000313" key="3">
    <source>
        <dbReference type="EMBL" id="KAL2341466.1"/>
    </source>
</evidence>
<accession>A0ABD1N059</accession>
<dbReference type="AlphaFoldDB" id="A0ABD1N059"/>
<dbReference type="FunFam" id="3.40.50.10140:FF:000007">
    <property type="entry name" value="Disease resistance protein (TIR-NBS-LRR class)"/>
    <property type="match status" value="1"/>
</dbReference>
<protein>
    <recommendedName>
        <fullName evidence="2">TIR domain-containing protein</fullName>
    </recommendedName>
</protein>
<keyword evidence="1" id="KW-0520">NAD</keyword>
<dbReference type="PANTHER" id="PTHR32009:SF159">
    <property type="entry name" value="TIR DOMAIN-CONTAINING PROTEIN"/>
    <property type="match status" value="1"/>
</dbReference>